<name>A0A0A8Z881_ARUDO</name>
<evidence type="ECO:0000313" key="2">
    <source>
        <dbReference type="EMBL" id="JAD31052.1"/>
    </source>
</evidence>
<proteinExistence type="predicted"/>
<dbReference type="AlphaFoldDB" id="A0A0A8Z881"/>
<sequence length="38" mass="4469">MDLMGKEQDLIRPVAPFGTWNWIGWVIPFFLAPFCLCR</sequence>
<organism evidence="2">
    <name type="scientific">Arundo donax</name>
    <name type="common">Giant reed</name>
    <name type="synonym">Donax arundinaceus</name>
    <dbReference type="NCBI Taxonomy" id="35708"/>
    <lineage>
        <taxon>Eukaryota</taxon>
        <taxon>Viridiplantae</taxon>
        <taxon>Streptophyta</taxon>
        <taxon>Embryophyta</taxon>
        <taxon>Tracheophyta</taxon>
        <taxon>Spermatophyta</taxon>
        <taxon>Magnoliopsida</taxon>
        <taxon>Liliopsida</taxon>
        <taxon>Poales</taxon>
        <taxon>Poaceae</taxon>
        <taxon>PACMAD clade</taxon>
        <taxon>Arundinoideae</taxon>
        <taxon>Arundineae</taxon>
        <taxon>Arundo</taxon>
    </lineage>
</organism>
<evidence type="ECO:0000256" key="1">
    <source>
        <dbReference type="SAM" id="Phobius"/>
    </source>
</evidence>
<feature type="transmembrane region" description="Helical" evidence="1">
    <location>
        <begin position="20"/>
        <end position="37"/>
    </location>
</feature>
<keyword evidence="1" id="KW-1133">Transmembrane helix</keyword>
<reference evidence="2" key="2">
    <citation type="journal article" date="2015" name="Data Brief">
        <title>Shoot transcriptome of the giant reed, Arundo donax.</title>
        <authorList>
            <person name="Barrero R.A."/>
            <person name="Guerrero F.D."/>
            <person name="Moolhuijzen P."/>
            <person name="Goolsby J.A."/>
            <person name="Tidwell J."/>
            <person name="Bellgard S.E."/>
            <person name="Bellgard M.I."/>
        </authorList>
    </citation>
    <scope>NUCLEOTIDE SEQUENCE</scope>
    <source>
        <tissue evidence="2">Shoot tissue taken approximately 20 cm above the soil surface</tissue>
    </source>
</reference>
<protein>
    <submittedName>
        <fullName evidence="2">Uncharacterized protein</fullName>
    </submittedName>
</protein>
<keyword evidence="1" id="KW-0472">Membrane</keyword>
<reference evidence="2" key="1">
    <citation type="submission" date="2014-09" db="EMBL/GenBank/DDBJ databases">
        <authorList>
            <person name="Magalhaes I.L.F."/>
            <person name="Oliveira U."/>
            <person name="Santos F.R."/>
            <person name="Vidigal T.H.D.A."/>
            <person name="Brescovit A.D."/>
            <person name="Santos A.J."/>
        </authorList>
    </citation>
    <scope>NUCLEOTIDE SEQUENCE</scope>
    <source>
        <tissue evidence="2">Shoot tissue taken approximately 20 cm above the soil surface</tissue>
    </source>
</reference>
<dbReference type="EMBL" id="GBRH01266843">
    <property type="protein sequence ID" value="JAD31052.1"/>
    <property type="molecule type" value="Transcribed_RNA"/>
</dbReference>
<keyword evidence="1" id="KW-0812">Transmembrane</keyword>
<accession>A0A0A8Z881</accession>